<keyword evidence="1" id="KW-0596">Phosphopantetheine</keyword>
<dbReference type="RefSeq" id="XP_014173814.1">
    <property type="nucleotide sequence ID" value="XM_014318339.1"/>
</dbReference>
<dbReference type="Pfam" id="PF00501">
    <property type="entry name" value="AMP-binding"/>
    <property type="match status" value="1"/>
</dbReference>
<sequence length="1283" mass="139035">MQSRIHWKLVSYDSVSAPFFSTNLPFLHPQVLAMGSIDAPDYGRRLLVQVVDDVARNDPTRELALFPRPGCSDRLASPESWQHVSFAQAARAIDRLAHAVTAAVGSGWVKPQVDLSGLIGPTLAYIGPSDLRYHLFLLAVSKAGGQVLLISPRNTVEGQVSLFASTGCRALWAPATSRSLVESWPAQTPGGLALFTMPELDALLADDDDAAAQGAGFSRDPFPFHRTFDEAATEALVILHTSGTTGLPKPIVIRHGMWANFDTFQGVADESGPTLIWYAWKKHITHLFVTLPPFHTGGMSFSLVMSIYLGITVILPPTDRPVSSILVEDVLTHSAADGAIIPPFTLEELAKTASGDAALQKTKFIICGGGALSKAVGDHLVAKGITISNIISSTEALPYALQFQDNMSEWEYFIMRDEIMGSDWRPIAGSDNIYELVLVRQTPRQKTPGMHVAFWTFPELDEWSTRDLYQRHPTKPDHWKYHGRIDSIIVFSNGEKLNPEDIEKTVLGHPSVHGAVVVGAGRFQAALLIEPKAAALAGQTGPDAAERLIEDVWPYVEAANKLTVSHGRIARPFIILADPAKPFPRAGKGTIQRQKAVKLYEHEIDELYRRVGSNSNATENHAGPAPVVLDTSSKAALAKSIRTVFIDRLGASPHLEVDTDFFTVGAIDSLQVMSAIRLLKDGLAAQSSTENASVTQRAIYGNPTPTKLAAYILSMVSGGKESATADDDDEIGRMEVLIDRYTANLKAPSASRRPAPRTTGQTILVTGTTGSLGSYMLDSLLNKNAAVQKVIALTRDADGGKVRQERVFRSKGLDTAGLSDPSRVQFLHATLSEPRLGLSDADYDGLLADVDRIVHCAWPVNFSYNVASFEPSIAGVRHLADLAAAAKRQAPLLFVSSIGMVDSWGRTSSGAVPEERLEDLRLAGMGYGRSKLVSCLILDAVAAATDVPVLQVRLGQVGGPREAGDSEAAWNRQELVPSVIASSVFLGVLPDSLGVLAVDWVPSEDAAEVIIELVAGDNLQGSHYYNLVNPTVRTWASIVPHIQQFYGDRIKEVVSLKDWVTRLEESSRRNNSSTPEAVAANPAVKLVDRLQAMVTAAEAGWKQATFALEQTSERSATMRNMEPVTGELVAEWCRQWSNRAVTVIRGWEGQAVVRLQRGMQAKTGGRSAVGYQDKPGSRPSGRATGQAQDSFGSVRPPRWRAYSPLAAKAALQPVMGHVDRNTSWRGSRRKAEGQAQKQGRDGKRVWQPASDRVQRASGMLSSFCPHRRGLGSRDCSTGVQPEV</sequence>
<dbReference type="EMBL" id="GL629765">
    <property type="protein sequence ID" value="EFX04332.1"/>
    <property type="molecule type" value="Genomic_DNA"/>
</dbReference>
<evidence type="ECO:0000259" key="6">
    <source>
        <dbReference type="Pfam" id="PF07993"/>
    </source>
</evidence>
<dbReference type="InterPro" id="IPR013120">
    <property type="entry name" value="FAR_NAD-bd"/>
</dbReference>
<dbReference type="Pfam" id="PF23562">
    <property type="entry name" value="AMP-binding_C_3"/>
    <property type="match status" value="1"/>
</dbReference>
<feature type="region of interest" description="Disordered" evidence="3">
    <location>
        <begin position="1158"/>
        <end position="1197"/>
    </location>
</feature>
<dbReference type="Pfam" id="PF00550">
    <property type="entry name" value="PP-binding"/>
    <property type="match status" value="1"/>
</dbReference>
<dbReference type="OrthoDB" id="429813at2759"/>
<dbReference type="InterPro" id="IPR042099">
    <property type="entry name" value="ANL_N_sf"/>
</dbReference>
<dbReference type="InterPro" id="IPR020845">
    <property type="entry name" value="AMP-binding_CS"/>
</dbReference>
<evidence type="ECO:0000259" key="5">
    <source>
        <dbReference type="Pfam" id="PF00550"/>
    </source>
</evidence>
<feature type="region of interest" description="Disordered" evidence="3">
    <location>
        <begin position="1217"/>
        <end position="1283"/>
    </location>
</feature>
<keyword evidence="2" id="KW-0597">Phosphoprotein</keyword>
<proteinExistence type="predicted"/>
<dbReference type="InterPro" id="IPR045851">
    <property type="entry name" value="AMP-bd_C_sf"/>
</dbReference>
<feature type="domain" description="AMP-dependent synthetase/ligase" evidence="4">
    <location>
        <begin position="74"/>
        <end position="402"/>
    </location>
</feature>
<dbReference type="InParanoid" id="F0XEK1"/>
<dbReference type="SUPFAM" id="SSF51735">
    <property type="entry name" value="NAD(P)-binding Rossmann-fold domains"/>
    <property type="match status" value="1"/>
</dbReference>
<organism evidence="8">
    <name type="scientific">Grosmannia clavigera (strain kw1407 / UAMH 11150)</name>
    <name type="common">Blue stain fungus</name>
    <name type="synonym">Graphiocladiella clavigera</name>
    <dbReference type="NCBI Taxonomy" id="655863"/>
    <lineage>
        <taxon>Eukaryota</taxon>
        <taxon>Fungi</taxon>
        <taxon>Dikarya</taxon>
        <taxon>Ascomycota</taxon>
        <taxon>Pezizomycotina</taxon>
        <taxon>Sordariomycetes</taxon>
        <taxon>Sordariomycetidae</taxon>
        <taxon>Ophiostomatales</taxon>
        <taxon>Ophiostomataceae</taxon>
        <taxon>Leptographium</taxon>
    </lineage>
</organism>
<feature type="domain" description="Carrier" evidence="5">
    <location>
        <begin position="641"/>
        <end position="712"/>
    </location>
</feature>
<gene>
    <name evidence="7" type="ORF">CMQ_1260</name>
</gene>
<dbReference type="Gene3D" id="1.10.1200.10">
    <property type="entry name" value="ACP-like"/>
    <property type="match status" value="1"/>
</dbReference>
<evidence type="ECO:0000313" key="7">
    <source>
        <dbReference type="EMBL" id="EFX04332.1"/>
    </source>
</evidence>
<dbReference type="SUPFAM" id="SSF56801">
    <property type="entry name" value="Acetyl-CoA synthetase-like"/>
    <property type="match status" value="1"/>
</dbReference>
<dbReference type="Gene3D" id="3.40.50.720">
    <property type="entry name" value="NAD(P)-binding Rossmann-like Domain"/>
    <property type="match status" value="1"/>
</dbReference>
<dbReference type="GeneID" id="25974119"/>
<dbReference type="PANTHER" id="PTHR43439:SF2">
    <property type="entry name" value="ENZYME, PUTATIVE (JCVI)-RELATED"/>
    <property type="match status" value="1"/>
</dbReference>
<evidence type="ECO:0000256" key="3">
    <source>
        <dbReference type="SAM" id="MobiDB-lite"/>
    </source>
</evidence>
<feature type="compositionally biased region" description="Polar residues" evidence="3">
    <location>
        <begin position="1274"/>
        <end position="1283"/>
    </location>
</feature>
<name>F0XEK1_GROCL</name>
<dbReference type="eggNOG" id="KOG1221">
    <property type="taxonomic scope" value="Eukaryota"/>
</dbReference>
<dbReference type="STRING" id="655863.F0XEK1"/>
<dbReference type="InterPro" id="IPR036736">
    <property type="entry name" value="ACP-like_sf"/>
</dbReference>
<dbReference type="InterPro" id="IPR000873">
    <property type="entry name" value="AMP-dep_synth/lig_dom"/>
</dbReference>
<dbReference type="Gene3D" id="3.30.300.30">
    <property type="match status" value="1"/>
</dbReference>
<dbReference type="Proteomes" id="UP000007796">
    <property type="component" value="Unassembled WGS sequence"/>
</dbReference>
<dbReference type="PANTHER" id="PTHR43439">
    <property type="entry name" value="PHENYLACETATE-COENZYME A LIGASE"/>
    <property type="match status" value="1"/>
</dbReference>
<evidence type="ECO:0000256" key="1">
    <source>
        <dbReference type="ARBA" id="ARBA00022450"/>
    </source>
</evidence>
<protein>
    <submittedName>
        <fullName evidence="7">Nonribosomal peptide synthetase</fullName>
    </submittedName>
</protein>
<dbReference type="HOGENOM" id="CLU_002220_0_1_1"/>
<feature type="domain" description="Thioester reductase (TE)" evidence="6">
    <location>
        <begin position="765"/>
        <end position="1009"/>
    </location>
</feature>
<accession>F0XEK1</accession>
<dbReference type="Gene3D" id="3.40.50.12780">
    <property type="entry name" value="N-terminal domain of ligase-like"/>
    <property type="match status" value="1"/>
</dbReference>
<dbReference type="Pfam" id="PF07993">
    <property type="entry name" value="NAD_binding_4"/>
    <property type="match status" value="1"/>
</dbReference>
<evidence type="ECO:0000259" key="4">
    <source>
        <dbReference type="Pfam" id="PF00501"/>
    </source>
</evidence>
<keyword evidence="8" id="KW-1185">Reference proteome</keyword>
<reference evidence="7 8" key="1">
    <citation type="journal article" date="2011" name="Proc. Natl. Acad. Sci. U.S.A.">
        <title>Genome and transcriptome analyses of the mountain pine beetle-fungal symbiont Grosmannia clavigera, a lodgepole pine pathogen.</title>
        <authorList>
            <person name="DiGuistini S."/>
            <person name="Wang Y."/>
            <person name="Liao N.Y."/>
            <person name="Taylor G."/>
            <person name="Tanguay P."/>
            <person name="Feau N."/>
            <person name="Henrissat B."/>
            <person name="Chan S.K."/>
            <person name="Hesse-Orce U."/>
            <person name="Alamouti S.M."/>
            <person name="Tsui C.K.M."/>
            <person name="Docking R.T."/>
            <person name="Levasseur A."/>
            <person name="Haridas S."/>
            <person name="Robertson G."/>
            <person name="Birol I."/>
            <person name="Holt R.A."/>
            <person name="Marra M.A."/>
            <person name="Hamelin R.C."/>
            <person name="Hirst M."/>
            <person name="Jones S.J.M."/>
            <person name="Bohlmann J."/>
            <person name="Breuil C."/>
        </authorList>
    </citation>
    <scope>NUCLEOTIDE SEQUENCE [LARGE SCALE GENOMIC DNA]</scope>
    <source>
        <strain evidence="8">kw1407 / UAMH 11150</strain>
    </source>
</reference>
<evidence type="ECO:0000256" key="2">
    <source>
        <dbReference type="ARBA" id="ARBA00022553"/>
    </source>
</evidence>
<evidence type="ECO:0000313" key="8">
    <source>
        <dbReference type="Proteomes" id="UP000007796"/>
    </source>
</evidence>
<dbReference type="InterPro" id="IPR036291">
    <property type="entry name" value="NAD(P)-bd_dom_sf"/>
</dbReference>
<dbReference type="InterPro" id="IPR009081">
    <property type="entry name" value="PP-bd_ACP"/>
</dbReference>
<dbReference type="InterPro" id="IPR051414">
    <property type="entry name" value="Adenylate-forming_Reductase"/>
</dbReference>
<dbReference type="PROSITE" id="PS00455">
    <property type="entry name" value="AMP_BINDING"/>
    <property type="match status" value="1"/>
</dbReference>